<sequence>MTSTILGAMLADGHEVFWKINYYVSDMMHGSEDPTDAMQIVRVLAIMLAEEY</sequence>
<dbReference type="RefSeq" id="WP_015341978.1">
    <property type="nucleotide sequence ID" value="NZ_FMAF01000028.1"/>
</dbReference>
<dbReference type="EMBL" id="JACHBG010000041">
    <property type="protein sequence ID" value="MBB6489462.1"/>
    <property type="molecule type" value="Genomic_DNA"/>
</dbReference>
<organism evidence="2 3">
    <name type="scientific">Rhizobium lusitanum</name>
    <dbReference type="NCBI Taxonomy" id="293958"/>
    <lineage>
        <taxon>Bacteria</taxon>
        <taxon>Pseudomonadati</taxon>
        <taxon>Pseudomonadota</taxon>
        <taxon>Alphaproteobacteria</taxon>
        <taxon>Hyphomicrobiales</taxon>
        <taxon>Rhizobiaceae</taxon>
        <taxon>Rhizobium/Agrobacterium group</taxon>
        <taxon>Rhizobium</taxon>
    </lineage>
</organism>
<gene>
    <name evidence="2" type="ORF">GA0061101_1288</name>
    <name evidence="1" type="ORF">GGD46_006791</name>
</gene>
<evidence type="ECO:0000313" key="2">
    <source>
        <dbReference type="EMBL" id="SCB48463.1"/>
    </source>
</evidence>
<dbReference type="InterPro" id="IPR022243">
    <property type="entry name" value="DUF3768"/>
</dbReference>
<dbReference type="AlphaFoldDB" id="A0A1C3X869"/>
<evidence type="ECO:0000313" key="3">
    <source>
        <dbReference type="Proteomes" id="UP000199205"/>
    </source>
</evidence>
<reference evidence="1 4" key="2">
    <citation type="submission" date="2020-08" db="EMBL/GenBank/DDBJ databases">
        <title>Genomic Encyclopedia of Type Strains, Phase IV (KMG-V): Genome sequencing to study the core and pangenomes of soil and plant-associated prokaryotes.</title>
        <authorList>
            <person name="Whitman W."/>
        </authorList>
    </citation>
    <scope>NUCLEOTIDE SEQUENCE [LARGE SCALE GENOMIC DNA]</scope>
    <source>
        <strain evidence="1 4">SEMIA 4060</strain>
    </source>
</reference>
<dbReference type="Proteomes" id="UP000199205">
    <property type="component" value="Unassembled WGS sequence"/>
</dbReference>
<evidence type="ECO:0000313" key="4">
    <source>
        <dbReference type="Proteomes" id="UP000565576"/>
    </source>
</evidence>
<name>A0A1C3X869_9HYPH</name>
<evidence type="ECO:0000313" key="1">
    <source>
        <dbReference type="EMBL" id="MBB6489462.1"/>
    </source>
</evidence>
<dbReference type="Proteomes" id="UP000565576">
    <property type="component" value="Unassembled WGS sequence"/>
</dbReference>
<protein>
    <recommendedName>
        <fullName evidence="5">DUF3768 domain-containing protein</fullName>
    </recommendedName>
</protein>
<dbReference type="EMBL" id="FMAF01000028">
    <property type="protein sequence ID" value="SCB48463.1"/>
    <property type="molecule type" value="Genomic_DNA"/>
</dbReference>
<reference evidence="2 3" key="1">
    <citation type="submission" date="2016-08" db="EMBL/GenBank/DDBJ databases">
        <authorList>
            <person name="Seilhamer J.J."/>
        </authorList>
    </citation>
    <scope>NUCLEOTIDE SEQUENCE [LARGE SCALE GENOMIC DNA]</scope>
    <source>
        <strain evidence="2 3">P1-7</strain>
    </source>
</reference>
<evidence type="ECO:0008006" key="5">
    <source>
        <dbReference type="Google" id="ProtNLM"/>
    </source>
</evidence>
<proteinExistence type="predicted"/>
<accession>A0A1C3X869</accession>
<dbReference type="Pfam" id="PF12599">
    <property type="entry name" value="DUF3768"/>
    <property type="match status" value="1"/>
</dbReference>